<comment type="similarity">
    <text evidence="1">Belongs to the 'phage' integrase family.</text>
</comment>
<evidence type="ECO:0000259" key="6">
    <source>
        <dbReference type="PROSITE" id="PS51898"/>
    </source>
</evidence>
<dbReference type="SUPFAM" id="SSF56349">
    <property type="entry name" value="DNA breaking-rejoining enzymes"/>
    <property type="match status" value="1"/>
</dbReference>
<organism evidence="8 9">
    <name type="scientific">Candidatus Thermochlorobacter aerophilus</name>
    <dbReference type="NCBI Taxonomy" id="1868324"/>
    <lineage>
        <taxon>Bacteria</taxon>
        <taxon>Pseudomonadati</taxon>
        <taxon>Chlorobiota</taxon>
        <taxon>Chlorobiia</taxon>
        <taxon>Chlorobiales</taxon>
        <taxon>Candidatus Thermochlorobacteriaceae</taxon>
        <taxon>Candidatus Thermochlorobacter</taxon>
    </lineage>
</organism>
<evidence type="ECO:0000256" key="1">
    <source>
        <dbReference type="ARBA" id="ARBA00008857"/>
    </source>
</evidence>
<dbReference type="InterPro" id="IPR011010">
    <property type="entry name" value="DNA_brk_join_enz"/>
</dbReference>
<evidence type="ECO:0000256" key="3">
    <source>
        <dbReference type="ARBA" id="ARBA00023125"/>
    </source>
</evidence>
<name>A0A395M0E6_9BACT</name>
<sequence>MKTLILSLSKLDTLIAGFLSEFLKGKSEETHGTYQRALREFQRYFAVAHEWFQFRPEDIEQYKRYLMQERRLSEVSVSTYLTSLRRLLDYFVEQELLTENPARQVKGNRRPVHHTAGALTEAEVKKLLATIPTQKLQDHRDYITVRLMIEAAASEHELVKANVEDLKKFSSHYVLYVQGKGKKTKEDVIEVPLSLGLEIERYLERRQHLTPLSPLLASHSRRISEARMTTRALNYRLNHWLQAAGITRANITPHSLRHTAAKLWLERDGLPLEEVRRRMRHGMLATTKIYTLPPDAVQV</sequence>
<protein>
    <submittedName>
        <fullName evidence="8">Integrase</fullName>
    </submittedName>
</protein>
<dbReference type="Gene3D" id="1.10.443.10">
    <property type="entry name" value="Intergrase catalytic core"/>
    <property type="match status" value="1"/>
</dbReference>
<dbReference type="InterPro" id="IPR013762">
    <property type="entry name" value="Integrase-like_cat_sf"/>
</dbReference>
<evidence type="ECO:0000313" key="9">
    <source>
        <dbReference type="Proteomes" id="UP000266389"/>
    </source>
</evidence>
<dbReference type="InterPro" id="IPR044068">
    <property type="entry name" value="CB"/>
</dbReference>
<dbReference type="Gene3D" id="1.10.150.130">
    <property type="match status" value="1"/>
</dbReference>
<gene>
    <name evidence="8" type="ORF">D0433_07300</name>
</gene>
<dbReference type="Pfam" id="PF00589">
    <property type="entry name" value="Phage_integrase"/>
    <property type="match status" value="1"/>
</dbReference>
<dbReference type="Proteomes" id="UP000266389">
    <property type="component" value="Unassembled WGS sequence"/>
</dbReference>
<feature type="domain" description="Tyr recombinase" evidence="6">
    <location>
        <begin position="114"/>
        <end position="299"/>
    </location>
</feature>
<dbReference type="InterPro" id="IPR010998">
    <property type="entry name" value="Integrase_recombinase_N"/>
</dbReference>
<keyword evidence="3 5" id="KW-0238">DNA-binding</keyword>
<reference evidence="8 9" key="1">
    <citation type="journal article" date="2011" name="ISME J.">
        <title>Community ecology of hot spring cyanobacterial mats: predominant populations and their functional potential.</title>
        <authorList>
            <person name="Klatt C.G."/>
            <person name="Wood J.M."/>
            <person name="Rusch D.B."/>
            <person name="Bateson M.M."/>
            <person name="Hamamura N."/>
            <person name="Heidelberg J.F."/>
            <person name="Grossman A.R."/>
            <person name="Bhaya D."/>
            <person name="Cohan F.M."/>
            <person name="Kuhl M."/>
            <person name="Bryant D.A."/>
            <person name="Ward D.M."/>
        </authorList>
    </citation>
    <scope>NUCLEOTIDE SEQUENCE [LARGE SCALE GENOMIC DNA]</scope>
    <source>
        <strain evidence="8">OS</strain>
    </source>
</reference>
<accession>A0A395M0E6</accession>
<dbReference type="PANTHER" id="PTHR30349">
    <property type="entry name" value="PHAGE INTEGRASE-RELATED"/>
    <property type="match status" value="1"/>
</dbReference>
<dbReference type="InterPro" id="IPR050090">
    <property type="entry name" value="Tyrosine_recombinase_XerCD"/>
</dbReference>
<dbReference type="GO" id="GO:0015074">
    <property type="term" value="P:DNA integration"/>
    <property type="evidence" value="ECO:0007669"/>
    <property type="project" value="UniProtKB-KW"/>
</dbReference>
<dbReference type="PROSITE" id="PS51900">
    <property type="entry name" value="CB"/>
    <property type="match status" value="1"/>
</dbReference>
<dbReference type="PANTHER" id="PTHR30349:SF41">
    <property type="entry name" value="INTEGRASE_RECOMBINASE PROTEIN MJ0367-RELATED"/>
    <property type="match status" value="1"/>
</dbReference>
<evidence type="ECO:0000256" key="4">
    <source>
        <dbReference type="ARBA" id="ARBA00023172"/>
    </source>
</evidence>
<evidence type="ECO:0000256" key="2">
    <source>
        <dbReference type="ARBA" id="ARBA00022908"/>
    </source>
</evidence>
<dbReference type="InterPro" id="IPR004107">
    <property type="entry name" value="Integrase_SAM-like_N"/>
</dbReference>
<keyword evidence="4" id="KW-0233">DNA recombination</keyword>
<comment type="caution">
    <text evidence="8">The sequence shown here is derived from an EMBL/GenBank/DDBJ whole genome shotgun (WGS) entry which is preliminary data.</text>
</comment>
<evidence type="ECO:0000259" key="7">
    <source>
        <dbReference type="PROSITE" id="PS51900"/>
    </source>
</evidence>
<evidence type="ECO:0000313" key="8">
    <source>
        <dbReference type="EMBL" id="RFM24263.1"/>
    </source>
</evidence>
<dbReference type="Pfam" id="PF13495">
    <property type="entry name" value="Phage_int_SAM_4"/>
    <property type="match status" value="1"/>
</dbReference>
<dbReference type="PROSITE" id="PS51898">
    <property type="entry name" value="TYR_RECOMBINASE"/>
    <property type="match status" value="1"/>
</dbReference>
<dbReference type="GO" id="GO:0006310">
    <property type="term" value="P:DNA recombination"/>
    <property type="evidence" value="ECO:0007669"/>
    <property type="project" value="UniProtKB-KW"/>
</dbReference>
<dbReference type="EMBL" id="PHFL01000045">
    <property type="protein sequence ID" value="RFM24263.1"/>
    <property type="molecule type" value="Genomic_DNA"/>
</dbReference>
<proteinExistence type="inferred from homology"/>
<dbReference type="InterPro" id="IPR002104">
    <property type="entry name" value="Integrase_catalytic"/>
</dbReference>
<dbReference type="GO" id="GO:0003677">
    <property type="term" value="F:DNA binding"/>
    <property type="evidence" value="ECO:0007669"/>
    <property type="project" value="UniProtKB-UniRule"/>
</dbReference>
<evidence type="ECO:0000256" key="5">
    <source>
        <dbReference type="PROSITE-ProRule" id="PRU01248"/>
    </source>
</evidence>
<dbReference type="AlphaFoldDB" id="A0A395M0E6"/>
<feature type="domain" description="Core-binding (CB)" evidence="7">
    <location>
        <begin position="9"/>
        <end position="92"/>
    </location>
</feature>
<keyword evidence="2" id="KW-0229">DNA integration</keyword>